<dbReference type="SUPFAM" id="SSF46785">
    <property type="entry name" value="Winged helix' DNA-binding domain"/>
    <property type="match status" value="1"/>
</dbReference>
<feature type="region of interest" description="Disordered" evidence="4">
    <location>
        <begin position="83"/>
        <end position="125"/>
    </location>
</feature>
<dbReference type="GO" id="GO:0000981">
    <property type="term" value="F:DNA-binding transcription factor activity, RNA polymerase II-specific"/>
    <property type="evidence" value="ECO:0007669"/>
    <property type="project" value="TreeGrafter"/>
</dbReference>
<comment type="caution">
    <text evidence="6">The sequence shown here is derived from an EMBL/GenBank/DDBJ whole genome shotgun (WGS) entry which is preliminary data.</text>
</comment>
<dbReference type="GO" id="GO:0000978">
    <property type="term" value="F:RNA polymerase II cis-regulatory region sequence-specific DNA binding"/>
    <property type="evidence" value="ECO:0007669"/>
    <property type="project" value="TreeGrafter"/>
</dbReference>
<dbReference type="PANTHER" id="PTHR11829:SF343">
    <property type="entry name" value="FORK-HEAD DOMAIN-CONTAINING PROTEIN"/>
    <property type="match status" value="1"/>
</dbReference>
<evidence type="ECO:0000256" key="1">
    <source>
        <dbReference type="ARBA" id="ARBA00023125"/>
    </source>
</evidence>
<feature type="compositionally biased region" description="Low complexity" evidence="4">
    <location>
        <begin position="315"/>
        <end position="332"/>
    </location>
</feature>
<dbReference type="PROSITE" id="PS00657">
    <property type="entry name" value="FORK_HEAD_1"/>
    <property type="match status" value="1"/>
</dbReference>
<evidence type="ECO:0000313" key="7">
    <source>
        <dbReference type="Proteomes" id="UP000696485"/>
    </source>
</evidence>
<dbReference type="InterPro" id="IPR018122">
    <property type="entry name" value="TF_fork_head_CS_1"/>
</dbReference>
<evidence type="ECO:0000256" key="4">
    <source>
        <dbReference type="SAM" id="MobiDB-lite"/>
    </source>
</evidence>
<name>A0A9P5SET7_9FUNG</name>
<dbReference type="FunFam" id="1.10.10.10:FF:000135">
    <property type="entry name" value="forkhead box protein G1"/>
    <property type="match status" value="1"/>
</dbReference>
<keyword evidence="1 3" id="KW-0238">DNA-binding</keyword>
<dbReference type="SMART" id="SM00339">
    <property type="entry name" value="FH"/>
    <property type="match status" value="1"/>
</dbReference>
<gene>
    <name evidence="6" type="primary">FOXJ2_1</name>
    <name evidence="6" type="ORF">BG006_000817</name>
</gene>
<dbReference type="PROSITE" id="PS00658">
    <property type="entry name" value="FORK_HEAD_2"/>
    <property type="match status" value="1"/>
</dbReference>
<feature type="compositionally biased region" description="Low complexity" evidence="4">
    <location>
        <begin position="232"/>
        <end position="241"/>
    </location>
</feature>
<feature type="DNA-binding region" description="Fork-head" evidence="3">
    <location>
        <begin position="123"/>
        <end position="203"/>
    </location>
</feature>
<dbReference type="InterPro" id="IPR050211">
    <property type="entry name" value="FOX_domain-containing"/>
</dbReference>
<feature type="domain" description="Fork-head" evidence="5">
    <location>
        <begin position="123"/>
        <end position="203"/>
    </location>
</feature>
<feature type="region of interest" description="Disordered" evidence="4">
    <location>
        <begin position="1"/>
        <end position="51"/>
    </location>
</feature>
<organism evidence="6 7">
    <name type="scientific">Podila minutissima</name>
    <dbReference type="NCBI Taxonomy" id="64525"/>
    <lineage>
        <taxon>Eukaryota</taxon>
        <taxon>Fungi</taxon>
        <taxon>Fungi incertae sedis</taxon>
        <taxon>Mucoromycota</taxon>
        <taxon>Mortierellomycotina</taxon>
        <taxon>Mortierellomycetes</taxon>
        <taxon>Mortierellales</taxon>
        <taxon>Mortierellaceae</taxon>
        <taxon>Podila</taxon>
    </lineage>
</organism>
<feature type="region of interest" description="Disordered" evidence="4">
    <location>
        <begin position="179"/>
        <end position="332"/>
    </location>
</feature>
<dbReference type="Proteomes" id="UP000696485">
    <property type="component" value="Unassembled WGS sequence"/>
</dbReference>
<dbReference type="PROSITE" id="PS50039">
    <property type="entry name" value="FORK_HEAD_3"/>
    <property type="match status" value="1"/>
</dbReference>
<dbReference type="Pfam" id="PF00250">
    <property type="entry name" value="Forkhead"/>
    <property type="match status" value="1"/>
</dbReference>
<keyword evidence="7" id="KW-1185">Reference proteome</keyword>
<reference evidence="6" key="1">
    <citation type="journal article" date="2020" name="Fungal Divers.">
        <title>Resolving the Mortierellaceae phylogeny through synthesis of multi-gene phylogenetics and phylogenomics.</title>
        <authorList>
            <person name="Vandepol N."/>
            <person name="Liber J."/>
            <person name="Desiro A."/>
            <person name="Na H."/>
            <person name="Kennedy M."/>
            <person name="Barry K."/>
            <person name="Grigoriev I.V."/>
            <person name="Miller A.N."/>
            <person name="O'Donnell K."/>
            <person name="Stajich J.E."/>
            <person name="Bonito G."/>
        </authorList>
    </citation>
    <scope>NUCLEOTIDE SEQUENCE</scope>
    <source>
        <strain evidence="6">NVP1</strain>
    </source>
</reference>
<dbReference type="InterPro" id="IPR036388">
    <property type="entry name" value="WH-like_DNA-bd_sf"/>
</dbReference>
<dbReference type="GO" id="GO:0009653">
    <property type="term" value="P:anatomical structure morphogenesis"/>
    <property type="evidence" value="ECO:0007669"/>
    <property type="project" value="TreeGrafter"/>
</dbReference>
<dbReference type="CDD" id="cd20024">
    <property type="entry name" value="FH_FOXJ2-like"/>
    <property type="match status" value="1"/>
</dbReference>
<dbReference type="EMBL" id="JAAAUY010001142">
    <property type="protein sequence ID" value="KAF9324153.1"/>
    <property type="molecule type" value="Genomic_DNA"/>
</dbReference>
<dbReference type="InterPro" id="IPR001766">
    <property type="entry name" value="Fork_head_dom"/>
</dbReference>
<dbReference type="InterPro" id="IPR030456">
    <property type="entry name" value="TF_fork_head_CS_2"/>
</dbReference>
<dbReference type="InterPro" id="IPR036390">
    <property type="entry name" value="WH_DNA-bd_sf"/>
</dbReference>
<keyword evidence="2 3" id="KW-0539">Nucleus</keyword>
<evidence type="ECO:0000256" key="2">
    <source>
        <dbReference type="ARBA" id="ARBA00023242"/>
    </source>
</evidence>
<dbReference type="Gene3D" id="1.10.10.10">
    <property type="entry name" value="Winged helix-like DNA-binding domain superfamily/Winged helix DNA-binding domain"/>
    <property type="match status" value="1"/>
</dbReference>
<feature type="non-terminal residue" evidence="6">
    <location>
        <position position="332"/>
    </location>
</feature>
<comment type="subcellular location">
    <subcellularLocation>
        <location evidence="3">Nucleus</location>
    </subcellularLocation>
</comment>
<evidence type="ECO:0000256" key="3">
    <source>
        <dbReference type="PROSITE-ProRule" id="PRU00089"/>
    </source>
</evidence>
<dbReference type="AlphaFoldDB" id="A0A9P5SET7"/>
<protein>
    <submittedName>
        <fullName evidence="6">Forkhead box protein J2</fullName>
    </submittedName>
</protein>
<feature type="compositionally biased region" description="Low complexity" evidence="4">
    <location>
        <begin position="15"/>
        <end position="28"/>
    </location>
</feature>
<accession>A0A9P5SET7</accession>
<dbReference type="PRINTS" id="PR00053">
    <property type="entry name" value="FORKHEAD"/>
</dbReference>
<evidence type="ECO:0000259" key="5">
    <source>
        <dbReference type="PROSITE" id="PS50039"/>
    </source>
</evidence>
<evidence type="ECO:0000313" key="6">
    <source>
        <dbReference type="EMBL" id="KAF9324153.1"/>
    </source>
</evidence>
<dbReference type="GO" id="GO:0030154">
    <property type="term" value="P:cell differentiation"/>
    <property type="evidence" value="ECO:0007669"/>
    <property type="project" value="TreeGrafter"/>
</dbReference>
<proteinExistence type="predicted"/>
<feature type="compositionally biased region" description="Polar residues" evidence="4">
    <location>
        <begin position="33"/>
        <end position="51"/>
    </location>
</feature>
<dbReference type="PANTHER" id="PTHR11829">
    <property type="entry name" value="FORKHEAD BOX PROTEIN"/>
    <property type="match status" value="1"/>
</dbReference>
<dbReference type="GO" id="GO:0005634">
    <property type="term" value="C:nucleus"/>
    <property type="evidence" value="ECO:0007669"/>
    <property type="project" value="UniProtKB-SubCell"/>
</dbReference>
<sequence length="332" mass="34910">MLSSKSDLIDQTPYHLGGNHLKGNNLGTKKSRSALSSSTTPYTGLMSPPSSSTAIHSIASVTVSNPKGTTSISGQNLAMGSGLTAMTTGATSPPSSKKKAPGGGGGGGPKKNQQVQNPSEYPKPTHSYSLLITKAISESPMKQLTLNDIYEWTMNNHPWYRTATNGWKNSIRHNLSLNKTFKRVPRPPNEPGKGSYWTLDPEAPLQDAHASAPGANCGGSSRSGRSSRRTSKTGGTTTGRRATSDPSVHPISPNSVTSGSDLALSPPVPSLPKRASGGGHEADPYLFSPTSSSSGGPGGNRRPSHLLSHDHDYTSSQPFQSFQQQQRQAQSP</sequence>